<dbReference type="AlphaFoldDB" id="A0A1B7P2A5"/>
<dbReference type="EMBL" id="LGUA01000208">
    <property type="protein sequence ID" value="OAX83159.1"/>
    <property type="molecule type" value="Genomic_DNA"/>
</dbReference>
<evidence type="ECO:0000313" key="4">
    <source>
        <dbReference type="Proteomes" id="UP000091918"/>
    </source>
</evidence>
<sequence length="199" mass="19939">MSVKSIVFLAVMVFAIMASAAKRYYGGNTMTLGYELLTFPRSVDLPRAAGEKAAVIDSPRGLGNRGIFGKIVARQQIITITATATADGCAPDPVTSGSSQVSAIQSTVSPVPIPETTSPSSVAVPFVSETPGSSADPLVTSSSMASSTPPASRVTPSESSPVASETATPPVESNLAASNGGYEGAILAGAAGFAALMAL</sequence>
<protein>
    <submittedName>
        <fullName evidence="3">Uncharacterized protein</fullName>
    </submittedName>
</protein>
<dbReference type="Proteomes" id="UP000091918">
    <property type="component" value="Unassembled WGS sequence"/>
</dbReference>
<feature type="chain" id="PRO_5008598355" evidence="2">
    <location>
        <begin position="22"/>
        <end position="199"/>
    </location>
</feature>
<feature type="compositionally biased region" description="Polar residues" evidence="1">
    <location>
        <begin position="106"/>
        <end position="121"/>
    </location>
</feature>
<organism evidence="3 4">
    <name type="scientific">Emergomyces africanus</name>
    <dbReference type="NCBI Taxonomy" id="1955775"/>
    <lineage>
        <taxon>Eukaryota</taxon>
        <taxon>Fungi</taxon>
        <taxon>Dikarya</taxon>
        <taxon>Ascomycota</taxon>
        <taxon>Pezizomycotina</taxon>
        <taxon>Eurotiomycetes</taxon>
        <taxon>Eurotiomycetidae</taxon>
        <taxon>Onygenales</taxon>
        <taxon>Ajellomycetaceae</taxon>
        <taxon>Emergomyces</taxon>
    </lineage>
</organism>
<gene>
    <name evidence="3" type="ORF">ACJ72_02483</name>
</gene>
<feature type="signal peptide" evidence="2">
    <location>
        <begin position="1"/>
        <end position="21"/>
    </location>
</feature>
<proteinExistence type="predicted"/>
<feature type="compositionally biased region" description="Low complexity" evidence="1">
    <location>
        <begin position="140"/>
        <end position="152"/>
    </location>
</feature>
<reference evidence="3 4" key="1">
    <citation type="submission" date="2015-07" db="EMBL/GenBank/DDBJ databases">
        <title>Emmonsia species relationships and genome sequence.</title>
        <authorList>
            <person name="Cuomo C.A."/>
            <person name="Schwartz I.S."/>
            <person name="Kenyon C."/>
            <person name="de Hoog G.S."/>
            <person name="Govender N.P."/>
            <person name="Botha A."/>
            <person name="Moreno L."/>
            <person name="de Vries M."/>
            <person name="Munoz J.F."/>
            <person name="Stielow J.B."/>
        </authorList>
    </citation>
    <scope>NUCLEOTIDE SEQUENCE [LARGE SCALE GENOMIC DNA]</scope>
    <source>
        <strain evidence="3 4">CBS 136260</strain>
    </source>
</reference>
<dbReference type="STRING" id="1658172.A0A1B7P2A5"/>
<keyword evidence="4" id="KW-1185">Reference proteome</keyword>
<name>A0A1B7P2A5_9EURO</name>
<feature type="region of interest" description="Disordered" evidence="1">
    <location>
        <begin position="106"/>
        <end position="175"/>
    </location>
</feature>
<comment type="caution">
    <text evidence="3">The sequence shown here is derived from an EMBL/GenBank/DDBJ whole genome shotgun (WGS) entry which is preliminary data.</text>
</comment>
<keyword evidence="2" id="KW-0732">Signal</keyword>
<evidence type="ECO:0000256" key="2">
    <source>
        <dbReference type="SAM" id="SignalP"/>
    </source>
</evidence>
<accession>A0A1B7P2A5</accession>
<evidence type="ECO:0000313" key="3">
    <source>
        <dbReference type="EMBL" id="OAX83159.1"/>
    </source>
</evidence>
<feature type="compositionally biased region" description="Polar residues" evidence="1">
    <location>
        <begin position="154"/>
        <end position="167"/>
    </location>
</feature>
<dbReference type="OrthoDB" id="4188371at2759"/>
<evidence type="ECO:0000256" key="1">
    <source>
        <dbReference type="SAM" id="MobiDB-lite"/>
    </source>
</evidence>